<dbReference type="InterPro" id="IPR022464">
    <property type="entry name" value="Strep_pil_isopept_link"/>
</dbReference>
<dbReference type="GO" id="GO:0005975">
    <property type="term" value="P:carbohydrate metabolic process"/>
    <property type="evidence" value="ECO:0007669"/>
    <property type="project" value="UniProtKB-ARBA"/>
</dbReference>
<proteinExistence type="predicted"/>
<gene>
    <name evidence="4" type="ORF">HMPREF0682_0281</name>
</gene>
<comment type="caution">
    <text evidence="4">The sequence shown here is derived from an EMBL/GenBank/DDBJ whole genome shotgun (WGS) entry which is preliminary data.</text>
</comment>
<evidence type="ECO:0000313" key="4">
    <source>
        <dbReference type="EMBL" id="ERK61770.1"/>
    </source>
</evidence>
<dbReference type="AlphaFoldDB" id="U2QFV1"/>
<dbReference type="EMBL" id="ACVN02000043">
    <property type="protein sequence ID" value="ERK61770.1"/>
    <property type="molecule type" value="Genomic_DNA"/>
</dbReference>
<dbReference type="InterPro" id="IPR038174">
    <property type="entry name" value="Strep_pil_link_sf"/>
</dbReference>
<keyword evidence="5" id="KW-1185">Reference proteome</keyword>
<evidence type="ECO:0000313" key="5">
    <source>
        <dbReference type="Proteomes" id="UP000017052"/>
    </source>
</evidence>
<dbReference type="InterPro" id="IPR013783">
    <property type="entry name" value="Ig-like_fold"/>
</dbReference>
<feature type="domain" description="Streptococcal pilin isopeptide linkage" evidence="3">
    <location>
        <begin position="454"/>
        <end position="568"/>
    </location>
</feature>
<feature type="region of interest" description="Disordered" evidence="1">
    <location>
        <begin position="568"/>
        <end position="602"/>
    </location>
</feature>
<dbReference type="Pfam" id="PF07523">
    <property type="entry name" value="Big_3"/>
    <property type="match status" value="1"/>
</dbReference>
<sequence>MCLIGLGSPGASAAQSGAIYTGTGTDTAPLVDGGLTHSAYFTVTDRSGGSWQSNHSATGAGAHSIVDLDDYAGLTATITVANTTEATLELDETATLPTGGTGPGAPQLVASGAPEPTGGSATAHQDGEAGTTPGPDGTSPTPQQSDGTSTAPRHAAGVTLAYGTAEGESTEPPAGGWSSLRSLLLTGSLAPGETFTVSVALMLVDADGLDPGAKTWVGIDEELRSPAAAHSATSIRFAHRVGGAGDGANPLAGAGRYRASANAPESIQALMPEMTAGDLTVSNLDGTDAHVAGPDDALFTGGTVSLNLTRVRSAIRDAGWQVETDDNAPDGLATTHEFPSGALSSPAVAGTGALGGAEVPVRQVISAVNSTIPVGAAWRPADNLEWIHDHAGVDVGIDSADVRVVSNVDTSTPGVYQVAYYYAPQSAHYAADDYEAAATVQVAVTGGRATITGTTTLQGADLAAGQFTFQATSASGERLGTTTNLADGSFALELPAFDRTDIGRTLDCTVTEVVPDGAEQTPDGAVVADGIAYDTHTEHVQVHVRAGKNGADPVTTVSTDADGVTFSNVSGLVDDSSTPSPTPGASAAPTPGTSAAPTPGAS</sequence>
<feature type="compositionally biased region" description="Low complexity" evidence="1">
    <location>
        <begin position="576"/>
        <end position="602"/>
    </location>
</feature>
<feature type="compositionally biased region" description="Low complexity" evidence="1">
    <location>
        <begin position="130"/>
        <end position="142"/>
    </location>
</feature>
<evidence type="ECO:0000256" key="1">
    <source>
        <dbReference type="SAM" id="MobiDB-lite"/>
    </source>
</evidence>
<accession>U2QFV1</accession>
<evidence type="ECO:0000259" key="2">
    <source>
        <dbReference type="Pfam" id="PF07523"/>
    </source>
</evidence>
<name>U2QFV1_9ACTN</name>
<dbReference type="Gene3D" id="2.60.40.10">
    <property type="entry name" value="Immunoglobulins"/>
    <property type="match status" value="1"/>
</dbReference>
<protein>
    <submittedName>
        <fullName evidence="4">Ig-like domain, group 3</fullName>
    </submittedName>
</protein>
<dbReference type="Gene3D" id="2.60.40.3050">
    <property type="match status" value="1"/>
</dbReference>
<organism evidence="4 5">
    <name type="scientific">Propionibacterium acidifaciens F0233</name>
    <dbReference type="NCBI Taxonomy" id="553198"/>
    <lineage>
        <taxon>Bacteria</taxon>
        <taxon>Bacillati</taxon>
        <taxon>Actinomycetota</taxon>
        <taxon>Actinomycetes</taxon>
        <taxon>Propionibacteriales</taxon>
        <taxon>Propionibacteriaceae</taxon>
        <taxon>Propionibacterium</taxon>
    </lineage>
</organism>
<dbReference type="Pfam" id="PF12892">
    <property type="entry name" value="FctA"/>
    <property type="match status" value="1"/>
</dbReference>
<reference evidence="4" key="1">
    <citation type="submission" date="2013-08" db="EMBL/GenBank/DDBJ databases">
        <authorList>
            <person name="Durkin A.S."/>
            <person name="Haft D.R."/>
            <person name="McCorrison J."/>
            <person name="Torralba M."/>
            <person name="Gillis M."/>
            <person name="Haft D.H."/>
            <person name="Methe B."/>
            <person name="Sutton G."/>
            <person name="Nelson K.E."/>
        </authorList>
    </citation>
    <scope>NUCLEOTIDE SEQUENCE [LARGE SCALE GENOMIC DNA]</scope>
    <source>
        <strain evidence="4">F0233</strain>
    </source>
</reference>
<evidence type="ECO:0000259" key="3">
    <source>
        <dbReference type="Pfam" id="PF12892"/>
    </source>
</evidence>
<dbReference type="InterPro" id="IPR022038">
    <property type="entry name" value="Ig-like_bact"/>
</dbReference>
<feature type="domain" description="Ig-like" evidence="2">
    <location>
        <begin position="369"/>
        <end position="429"/>
    </location>
</feature>
<feature type="non-terminal residue" evidence="4">
    <location>
        <position position="602"/>
    </location>
</feature>
<dbReference type="Proteomes" id="UP000017052">
    <property type="component" value="Unassembled WGS sequence"/>
</dbReference>
<feature type="region of interest" description="Disordered" evidence="1">
    <location>
        <begin position="93"/>
        <end position="153"/>
    </location>
</feature>